<comment type="similarity">
    <text evidence="1">Belongs to the adrenodoxin/putidaredoxin family.</text>
</comment>
<name>A0A1H9HAX5_9GAMM</name>
<dbReference type="EMBL" id="FOFS01000008">
    <property type="protein sequence ID" value="SEQ59499.1"/>
    <property type="molecule type" value="Genomic_DNA"/>
</dbReference>
<evidence type="ECO:0000256" key="4">
    <source>
        <dbReference type="ARBA" id="ARBA00023004"/>
    </source>
</evidence>
<dbReference type="Proteomes" id="UP000199233">
    <property type="component" value="Unassembled WGS sequence"/>
</dbReference>
<dbReference type="InterPro" id="IPR012675">
    <property type="entry name" value="Beta-grasp_dom_sf"/>
</dbReference>
<sequence length="106" mass="11526">MPKILFIEHNGAEHLVEGECGKSVMQTAVENVVPGILGDCGGSCSCATCHAYVDPQWLARLPPPAEDERLILDGALEVRDNSRLSCQIKLAEALDGLVLRLPERQF</sequence>
<comment type="cofactor">
    <cofactor evidence="6">
        <name>[2Fe-2S] cluster</name>
        <dbReference type="ChEBI" id="CHEBI:190135"/>
    </cofactor>
</comment>
<dbReference type="STRING" id="489703.SAMN04488038_10896"/>
<protein>
    <submittedName>
        <fullName evidence="8">Ferredoxin, 2Fe-2S</fullName>
    </submittedName>
</protein>
<proteinExistence type="inferred from homology"/>
<dbReference type="InterPro" id="IPR001041">
    <property type="entry name" value="2Fe-2S_ferredoxin-type"/>
</dbReference>
<dbReference type="PROSITE" id="PS51085">
    <property type="entry name" value="2FE2S_FER_2"/>
    <property type="match status" value="1"/>
</dbReference>
<dbReference type="Pfam" id="PF00111">
    <property type="entry name" value="Fer2"/>
    <property type="match status" value="1"/>
</dbReference>
<feature type="domain" description="2Fe-2S ferredoxin-type" evidence="7">
    <location>
        <begin position="2"/>
        <end position="105"/>
    </location>
</feature>
<dbReference type="GO" id="GO:0005829">
    <property type="term" value="C:cytosol"/>
    <property type="evidence" value="ECO:0007669"/>
    <property type="project" value="TreeGrafter"/>
</dbReference>
<dbReference type="AlphaFoldDB" id="A0A1H9HAX5"/>
<dbReference type="PANTHER" id="PTHR23426:SF65">
    <property type="entry name" value="FERREDOXIN-2, MITOCHONDRIAL"/>
    <property type="match status" value="1"/>
</dbReference>
<evidence type="ECO:0000256" key="5">
    <source>
        <dbReference type="ARBA" id="ARBA00023014"/>
    </source>
</evidence>
<keyword evidence="2" id="KW-0001">2Fe-2S</keyword>
<evidence type="ECO:0000313" key="8">
    <source>
        <dbReference type="EMBL" id="SEQ59499.1"/>
    </source>
</evidence>
<evidence type="ECO:0000259" key="7">
    <source>
        <dbReference type="PROSITE" id="PS51085"/>
    </source>
</evidence>
<dbReference type="GO" id="GO:0051537">
    <property type="term" value="F:2 iron, 2 sulfur cluster binding"/>
    <property type="evidence" value="ECO:0007669"/>
    <property type="project" value="UniProtKB-KW"/>
</dbReference>
<dbReference type="PRINTS" id="PR00355">
    <property type="entry name" value="ADRENODOXIN"/>
</dbReference>
<evidence type="ECO:0000313" key="9">
    <source>
        <dbReference type="Proteomes" id="UP000199233"/>
    </source>
</evidence>
<reference evidence="8 9" key="1">
    <citation type="submission" date="2016-10" db="EMBL/GenBank/DDBJ databases">
        <authorList>
            <person name="de Groot N.N."/>
        </authorList>
    </citation>
    <scope>NUCLEOTIDE SEQUENCE [LARGE SCALE GENOMIC DNA]</scope>
    <source>
        <strain evidence="8 9">DSM 25927</strain>
    </source>
</reference>
<evidence type="ECO:0000256" key="2">
    <source>
        <dbReference type="ARBA" id="ARBA00022714"/>
    </source>
</evidence>
<dbReference type="InterPro" id="IPR001055">
    <property type="entry name" value="Adrenodoxin-like"/>
</dbReference>
<organism evidence="8 9">
    <name type="scientific">Solimonas aquatica</name>
    <dbReference type="NCBI Taxonomy" id="489703"/>
    <lineage>
        <taxon>Bacteria</taxon>
        <taxon>Pseudomonadati</taxon>
        <taxon>Pseudomonadota</taxon>
        <taxon>Gammaproteobacteria</taxon>
        <taxon>Nevskiales</taxon>
        <taxon>Nevskiaceae</taxon>
        <taxon>Solimonas</taxon>
    </lineage>
</organism>
<dbReference type="GO" id="GO:0009055">
    <property type="term" value="F:electron transfer activity"/>
    <property type="evidence" value="ECO:0007669"/>
    <property type="project" value="TreeGrafter"/>
</dbReference>
<dbReference type="SUPFAM" id="SSF54292">
    <property type="entry name" value="2Fe-2S ferredoxin-like"/>
    <property type="match status" value="1"/>
</dbReference>
<evidence type="ECO:0000256" key="1">
    <source>
        <dbReference type="ARBA" id="ARBA00010914"/>
    </source>
</evidence>
<dbReference type="InterPro" id="IPR018298">
    <property type="entry name" value="Adrenodoxin_Fe-S_BS"/>
</dbReference>
<keyword evidence="5" id="KW-0411">Iron-sulfur</keyword>
<dbReference type="GO" id="GO:0140647">
    <property type="term" value="P:P450-containing electron transport chain"/>
    <property type="evidence" value="ECO:0007669"/>
    <property type="project" value="InterPro"/>
</dbReference>
<dbReference type="GO" id="GO:0046872">
    <property type="term" value="F:metal ion binding"/>
    <property type="evidence" value="ECO:0007669"/>
    <property type="project" value="UniProtKB-KW"/>
</dbReference>
<dbReference type="PANTHER" id="PTHR23426">
    <property type="entry name" value="FERREDOXIN/ADRENODOXIN"/>
    <property type="match status" value="1"/>
</dbReference>
<dbReference type="PROSITE" id="PS00814">
    <property type="entry name" value="ADX"/>
    <property type="match status" value="1"/>
</dbReference>
<keyword evidence="3" id="KW-0479">Metal-binding</keyword>
<dbReference type="CDD" id="cd00207">
    <property type="entry name" value="fer2"/>
    <property type="match status" value="1"/>
</dbReference>
<dbReference type="Gene3D" id="3.10.20.30">
    <property type="match status" value="1"/>
</dbReference>
<dbReference type="OrthoDB" id="9799640at2"/>
<evidence type="ECO:0000256" key="6">
    <source>
        <dbReference type="ARBA" id="ARBA00034078"/>
    </source>
</evidence>
<keyword evidence="9" id="KW-1185">Reference proteome</keyword>
<dbReference type="RefSeq" id="WP_093285922.1">
    <property type="nucleotide sequence ID" value="NZ_FOFS01000008.1"/>
</dbReference>
<accession>A0A1H9HAX5</accession>
<keyword evidence="4" id="KW-0408">Iron</keyword>
<evidence type="ECO:0000256" key="3">
    <source>
        <dbReference type="ARBA" id="ARBA00022723"/>
    </source>
</evidence>
<gene>
    <name evidence="8" type="ORF">SAMN04488038_10896</name>
</gene>
<dbReference type="InterPro" id="IPR036010">
    <property type="entry name" value="2Fe-2S_ferredoxin-like_sf"/>
</dbReference>